<evidence type="ECO:0000256" key="1">
    <source>
        <dbReference type="ARBA" id="ARBA00007637"/>
    </source>
</evidence>
<sequence>MADTPSERLHQRIYNVTAMSFTPAELAEAIRNFIPGFQMTYKVDSRQNIADTWPRVFDDSNARRDWNWNHTYNLHALCQVCLEKLGHNLSGSEVHAVRS</sequence>
<accession>A0ABM1EKC8</accession>
<keyword evidence="2" id="KW-1185">Reference proteome</keyword>
<dbReference type="GeneID" id="106813109"/>
<dbReference type="PANTHER" id="PTHR42687:SF1">
    <property type="entry name" value="L-THREONINE 3-DEHYDROGENASE, MITOCHONDRIAL"/>
    <property type="match status" value="1"/>
</dbReference>
<evidence type="ECO:0000313" key="2">
    <source>
        <dbReference type="Proteomes" id="UP000695022"/>
    </source>
</evidence>
<gene>
    <name evidence="3" type="primary">LOC106813109</name>
</gene>
<reference evidence="3" key="1">
    <citation type="submission" date="2025-08" db="UniProtKB">
        <authorList>
            <consortium name="RefSeq"/>
        </authorList>
    </citation>
    <scope>IDENTIFICATION</scope>
</reference>
<dbReference type="Gene3D" id="3.40.50.720">
    <property type="entry name" value="NAD(P)-binding Rossmann-like Domain"/>
    <property type="match status" value="1"/>
</dbReference>
<evidence type="ECO:0000313" key="3">
    <source>
        <dbReference type="RefSeq" id="XP_014672649.1"/>
    </source>
</evidence>
<dbReference type="RefSeq" id="XP_014672649.1">
    <property type="nucleotide sequence ID" value="XM_014817163.1"/>
</dbReference>
<dbReference type="Proteomes" id="UP000695022">
    <property type="component" value="Unplaced"/>
</dbReference>
<name>A0ABM1EKC8_PRICU</name>
<dbReference type="PANTHER" id="PTHR42687">
    <property type="entry name" value="L-THREONINE 3-DEHYDROGENASE"/>
    <property type="match status" value="1"/>
</dbReference>
<dbReference type="SUPFAM" id="SSF51735">
    <property type="entry name" value="NAD(P)-binding Rossmann-fold domains"/>
    <property type="match status" value="1"/>
</dbReference>
<dbReference type="InterPro" id="IPR036291">
    <property type="entry name" value="NAD(P)-bd_dom_sf"/>
</dbReference>
<comment type="similarity">
    <text evidence="1">Belongs to the NAD(P)-dependent epimerase/dehydratase family.</text>
</comment>
<proteinExistence type="inferred from homology"/>
<protein>
    <submittedName>
        <fullName evidence="3">L-threonine 3-dehydrogenase, mitochondrial-like</fullName>
    </submittedName>
</protein>
<organism evidence="2 3">
    <name type="scientific">Priapulus caudatus</name>
    <name type="common">Priapulid worm</name>
    <dbReference type="NCBI Taxonomy" id="37621"/>
    <lineage>
        <taxon>Eukaryota</taxon>
        <taxon>Metazoa</taxon>
        <taxon>Ecdysozoa</taxon>
        <taxon>Scalidophora</taxon>
        <taxon>Priapulida</taxon>
        <taxon>Priapulimorpha</taxon>
        <taxon>Priapulimorphida</taxon>
        <taxon>Priapulidae</taxon>
        <taxon>Priapulus</taxon>
    </lineage>
</organism>
<dbReference type="InterPro" id="IPR051225">
    <property type="entry name" value="NAD(P)_epim/dehydratase"/>
</dbReference>